<reference evidence="1 2" key="1">
    <citation type="journal article" date="2019" name="Int. J. Syst. Evol. Microbiol.">
        <title>The Global Catalogue of Microorganisms (GCM) 10K type strain sequencing project: providing services to taxonomists for standard genome sequencing and annotation.</title>
        <authorList>
            <consortium name="The Broad Institute Genomics Platform"/>
            <consortium name="The Broad Institute Genome Sequencing Center for Infectious Disease"/>
            <person name="Wu L."/>
            <person name="Ma J."/>
        </authorList>
    </citation>
    <scope>NUCLEOTIDE SEQUENCE [LARGE SCALE GENOMIC DNA]</scope>
    <source>
        <strain evidence="1 2">JCM 16013</strain>
    </source>
</reference>
<evidence type="ECO:0000313" key="1">
    <source>
        <dbReference type="EMBL" id="GAA2001626.1"/>
    </source>
</evidence>
<dbReference type="EMBL" id="BAAAQM010000072">
    <property type="protein sequence ID" value="GAA2001626.1"/>
    <property type="molecule type" value="Genomic_DNA"/>
</dbReference>
<protein>
    <submittedName>
        <fullName evidence="1">Uncharacterized protein</fullName>
    </submittedName>
</protein>
<proteinExistence type="predicted"/>
<gene>
    <name evidence="1" type="ORF">GCM10009838_79310</name>
</gene>
<organism evidence="1 2">
    <name type="scientific">Catenulispora subtropica</name>
    <dbReference type="NCBI Taxonomy" id="450798"/>
    <lineage>
        <taxon>Bacteria</taxon>
        <taxon>Bacillati</taxon>
        <taxon>Actinomycetota</taxon>
        <taxon>Actinomycetes</taxon>
        <taxon>Catenulisporales</taxon>
        <taxon>Catenulisporaceae</taxon>
        <taxon>Catenulispora</taxon>
    </lineage>
</organism>
<evidence type="ECO:0000313" key="2">
    <source>
        <dbReference type="Proteomes" id="UP001499854"/>
    </source>
</evidence>
<keyword evidence="2" id="KW-1185">Reference proteome</keyword>
<dbReference type="Proteomes" id="UP001499854">
    <property type="component" value="Unassembled WGS sequence"/>
</dbReference>
<sequence length="92" mass="9469">MLVNPADGTFGIDQPIEMLPAPTLAEASEGAIPRVAESAAASTAAPTFRRGDPSTRSFPSVDVIERVLVKPLKFDLLNPINNGGPLSAAGLA</sequence>
<name>A0ABN2T8F7_9ACTN</name>
<comment type="caution">
    <text evidence="1">The sequence shown here is derived from an EMBL/GenBank/DDBJ whole genome shotgun (WGS) entry which is preliminary data.</text>
</comment>
<accession>A0ABN2T8F7</accession>